<dbReference type="EMBL" id="FQ377874">
    <property type="protein sequence ID" value="CBW53786.1"/>
    <property type="molecule type" value="Genomic_DNA"/>
</dbReference>
<dbReference type="KEGG" id="mml:MLC_0580"/>
<evidence type="ECO:0000313" key="1">
    <source>
        <dbReference type="EMBL" id="CBW53786.1"/>
    </source>
</evidence>
<dbReference type="SUPFAM" id="SSF55331">
    <property type="entry name" value="Tautomerase/MIF"/>
    <property type="match status" value="1"/>
</dbReference>
<dbReference type="OrthoDB" id="389471at2"/>
<reference evidence="2" key="2">
    <citation type="journal article" date="2011" name="BMC Genomics">
        <title>Mycoplasma mycoides, from mycoides Small Colony to capri. A microevolutionary perspective.</title>
        <authorList>
            <person name="Thiaucourt F."/>
            <person name="Manso-Silvan L."/>
            <person name="Salah W."/>
            <person name="Barbe V."/>
            <person name="Berger A."/>
            <person name="Jacob D."/>
            <person name="Breton M."/>
            <person name="Dupuy V."/>
            <person name="Lomenech A.M."/>
            <person name="Blanchard A."/>
            <person name="Sirand-Pugnet P."/>
        </authorList>
    </citation>
    <scope>NUCLEOTIDE SEQUENCE [LARGE SCALE GENOMIC DNA]</scope>
    <source>
        <strain evidence="2">95010</strain>
    </source>
</reference>
<dbReference type="HOGENOM" id="CLU_176949_0_0_14"/>
<accession>F4MNV4</accession>
<gene>
    <name evidence="1" type="ORF">MLC_0580</name>
</gene>
<dbReference type="Gene3D" id="3.30.429.10">
    <property type="entry name" value="Macrophage Migration Inhibitory Factor"/>
    <property type="match status" value="1"/>
</dbReference>
<proteinExistence type="predicted"/>
<dbReference type="InterPro" id="IPR015017">
    <property type="entry name" value="DUF1904"/>
</dbReference>
<sequence>MPIIKFSGLDKEQVNQFSKNIQTISELVKADPKNIFVIWENSEIFVTEPDTKPIYVTVEWMSRPDKEQLLADFIVDYFKDYSKKVWVFFTDVNSKLYAHRKKIRIRWKSETYKSMVK</sequence>
<dbReference type="InterPro" id="IPR014347">
    <property type="entry name" value="Tautomerase/MIF_sf"/>
</dbReference>
<reference evidence="2" key="1">
    <citation type="journal article" date="2011" name="BMC Genomics">
        <title>Mycoplasma mycoides, from "mycoides Small Colony" to "capri". A microevolutionary perspective.</title>
        <authorList>
            <person name="Thiaucourt F."/>
            <person name="Manso-Silvan L."/>
            <person name="Salah W."/>
            <person name="Barbe V."/>
            <person name="Berger A."/>
            <person name="Jacob D."/>
            <person name="Breton M."/>
            <person name="Dupuy V."/>
            <person name="Lomenech A.M."/>
            <person name="Blanchard A."/>
            <person name="Sirand-Pugnet P."/>
        </authorList>
    </citation>
    <scope>NUCLEOTIDE SEQUENCE [LARGE SCALE GENOMIC DNA]</scope>
    <source>
        <strain evidence="2">95010</strain>
    </source>
</reference>
<dbReference type="Pfam" id="PF08921">
    <property type="entry name" value="DUF1904"/>
    <property type="match status" value="1"/>
</dbReference>
<dbReference type="AlphaFoldDB" id="F4MNV4"/>
<dbReference type="Proteomes" id="UP000010103">
    <property type="component" value="Chromosome"/>
</dbReference>
<name>F4MNV4_MYCML</name>
<evidence type="ECO:0000313" key="2">
    <source>
        <dbReference type="Proteomes" id="UP000010103"/>
    </source>
</evidence>
<organism evidence="1 2">
    <name type="scientific">Mycoplasma mycoides subsp. capri LC str. 95010</name>
    <dbReference type="NCBI Taxonomy" id="862259"/>
    <lineage>
        <taxon>Bacteria</taxon>
        <taxon>Bacillati</taxon>
        <taxon>Mycoplasmatota</taxon>
        <taxon>Mollicutes</taxon>
        <taxon>Mycoplasmataceae</taxon>
        <taxon>Mycoplasma</taxon>
    </lineage>
</organism>
<protein>
    <recommendedName>
        <fullName evidence="3">DUF1904 domain-containing protein</fullName>
    </recommendedName>
</protein>
<evidence type="ECO:0008006" key="3">
    <source>
        <dbReference type="Google" id="ProtNLM"/>
    </source>
</evidence>
<dbReference type="RefSeq" id="WP_013729215.1">
    <property type="nucleotide sequence ID" value="NC_015431.1"/>
</dbReference>